<sequence length="266" mass="30108">MTKTIGLHFPEFNAIKYVKTDKDFPLGTWLLVKDAKGSRLAQVKQGMKQLQQAQLPGDMPYVIGKASDMDMKAYRANLAYAEASKADVKALIKQNQLSMKVIDIIFPLDRSYVLITFSAEERVDFRQLLKDLAALFKTRIELRQLNNREEAKVYGGIGPCGRPICCSTFLGEFPAVSIKMLKNQDLSLNSGKSLGYCGRFLCCLQYEDAFYSDRKKRFPDYGTLVETKEGKGRVVSVNIFEETVKVAFEDKQSCMTYILEEIKIGQ</sequence>
<dbReference type="NCBIfam" id="NF041131">
    <property type="entry name" value="RicT_YaaT_fam"/>
    <property type="match status" value="1"/>
</dbReference>
<gene>
    <name evidence="1" type="ORF">GKS16_08825</name>
</gene>
<proteinExistence type="predicted"/>
<organism evidence="1 2">
    <name type="scientific">Streptococcus uberis</name>
    <dbReference type="NCBI Taxonomy" id="1349"/>
    <lineage>
        <taxon>Bacteria</taxon>
        <taxon>Bacillati</taxon>
        <taxon>Bacillota</taxon>
        <taxon>Bacilli</taxon>
        <taxon>Lactobacillales</taxon>
        <taxon>Streptococcaceae</taxon>
        <taxon>Streptococcus</taxon>
    </lineage>
</organism>
<dbReference type="Proteomes" id="UP000483839">
    <property type="component" value="Unassembled WGS sequence"/>
</dbReference>
<dbReference type="GO" id="GO:0005737">
    <property type="term" value="C:cytoplasm"/>
    <property type="evidence" value="ECO:0007669"/>
    <property type="project" value="TreeGrafter"/>
</dbReference>
<accession>A0A2X4HBE2</accession>
<name>A0A2X4HBE2_STRUB</name>
<dbReference type="PANTHER" id="PTHR43830:SF3">
    <property type="entry name" value="PROTEIN PSP1"/>
    <property type="match status" value="1"/>
</dbReference>
<dbReference type="PANTHER" id="PTHR43830">
    <property type="entry name" value="PROTEIN PSP1"/>
    <property type="match status" value="1"/>
</dbReference>
<protein>
    <submittedName>
        <fullName evidence="1">Signal peptidase II</fullName>
    </submittedName>
</protein>
<dbReference type="RefSeq" id="WP_012657975.1">
    <property type="nucleotide sequence ID" value="NZ_BAABQC010000002.1"/>
</dbReference>
<dbReference type="InterPro" id="IPR007557">
    <property type="entry name" value="PSP1_C"/>
</dbReference>
<dbReference type="InterPro" id="IPR047767">
    <property type="entry name" value="PSP1-like"/>
</dbReference>
<reference evidence="1 2" key="1">
    <citation type="submission" date="2019-11" db="EMBL/GenBank/DDBJ databases">
        <title>Streptococcus uberis isolated from clinical mastitis cases on a southeastern Queensland dairy.</title>
        <authorList>
            <person name="Workentine M.L."/>
            <person name="Price R."/>
            <person name="Olchowy T."/>
        </authorList>
    </citation>
    <scope>NUCLEOTIDE SEQUENCE [LARGE SCALE GENOMIC DNA]</scope>
    <source>
        <strain evidence="1 2">OLC4459-A17</strain>
    </source>
</reference>
<dbReference type="AlphaFoldDB" id="A0A2X4HBE2"/>
<evidence type="ECO:0000313" key="2">
    <source>
        <dbReference type="Proteomes" id="UP000483839"/>
    </source>
</evidence>
<dbReference type="Pfam" id="PF04468">
    <property type="entry name" value="PSP1"/>
    <property type="match status" value="1"/>
</dbReference>
<dbReference type="EMBL" id="WLXI01000057">
    <property type="protein sequence ID" value="MTD02371.1"/>
    <property type="molecule type" value="Genomic_DNA"/>
</dbReference>
<dbReference type="PROSITE" id="PS51411">
    <property type="entry name" value="PSP1_C"/>
    <property type="match status" value="1"/>
</dbReference>
<evidence type="ECO:0000313" key="1">
    <source>
        <dbReference type="EMBL" id="MTD02371.1"/>
    </source>
</evidence>
<comment type="caution">
    <text evidence="1">The sequence shown here is derived from an EMBL/GenBank/DDBJ whole genome shotgun (WGS) entry which is preliminary data.</text>
</comment>